<proteinExistence type="predicted"/>
<accession>A0A3G1AZZ6</accession>
<evidence type="ECO:0000313" key="2">
    <source>
        <dbReference type="Proteomes" id="UP000266745"/>
    </source>
</evidence>
<sequence length="392" mass="45854">MRISDEDTKAYFAAQKKRAKKKYKKTKNWSFTTDIIYFRRMLGNPLSKLTGQIQDLAPFQVDYHMAIQTQHRVIMNKSRKLGATETVNTSFALNVFDRYAGHDILYGAGNELKVAREVLYRLYELFMDKDHPDGRYAFRYFDPEYIPKIESGSMTWEEAMDGAEKIHESDLIRKKKFGPEPTIEFTNGTRAFAWAMVRQEKAQSFRGADDLIAIFFTEAAHTGMRQDQSAMNALKPNLAQRDDADFILESTPNGRRGFYYNYWMESMKVLGKQFDIPVKDDTHQTLVDRVNALWKKGKYKKDLGFILDWFPFRVPYQIGIDHNILSKKFIESEKRDPEIDFKQEYECYFTSTYSSAIDTSNLKFVPDDVSAEYRKKYPKDLLELVGKKSVQY</sequence>
<reference evidence="1 2" key="1">
    <citation type="journal article" date="2016" name="Sci. Rep.">
        <title>A novel ammonia-oxidizing archaeon from wastewater treatment plant: Its enrichment, physiological and genomic characteristics.</title>
        <authorList>
            <person name="Li Y."/>
            <person name="Ding K."/>
            <person name="Wen X."/>
            <person name="Zhang B."/>
            <person name="Shen B."/>
            <person name="Yang Y."/>
        </authorList>
    </citation>
    <scope>NUCLEOTIDE SEQUENCE [LARGE SCALE GENOMIC DNA]</scope>
    <source>
        <strain evidence="1 2">SAT1</strain>
    </source>
</reference>
<dbReference type="Proteomes" id="UP000266745">
    <property type="component" value="Chromosome"/>
</dbReference>
<organism evidence="1 2">
    <name type="scientific">Candidatus Nitrosotenuis cloacae</name>
    <dbReference type="NCBI Taxonomy" id="1603555"/>
    <lineage>
        <taxon>Archaea</taxon>
        <taxon>Nitrososphaerota</taxon>
        <taxon>Candidatus Nitrosotenuis</taxon>
    </lineage>
</organism>
<dbReference type="InterPro" id="IPR027417">
    <property type="entry name" value="P-loop_NTPase"/>
</dbReference>
<dbReference type="Gene3D" id="3.40.50.300">
    <property type="entry name" value="P-loop containing nucleotide triphosphate hydrolases"/>
    <property type="match status" value="1"/>
</dbReference>
<keyword evidence="2" id="KW-1185">Reference proteome</keyword>
<dbReference type="KEGG" id="tah:SU86_000870"/>
<dbReference type="AlphaFoldDB" id="A0A3G1AZZ6"/>
<dbReference type="EMBL" id="CP011097">
    <property type="protein sequence ID" value="AJZ75175.1"/>
    <property type="molecule type" value="Genomic_DNA"/>
</dbReference>
<name>A0A3G1AZZ6_9ARCH</name>
<protein>
    <submittedName>
        <fullName evidence="1">Uncharacterized protein</fullName>
    </submittedName>
</protein>
<gene>
    <name evidence="1" type="ORF">SU86_000870</name>
</gene>
<evidence type="ECO:0000313" key="1">
    <source>
        <dbReference type="EMBL" id="AJZ75175.1"/>
    </source>
</evidence>